<comment type="similarity">
    <text evidence="4">Belongs to the synaptopodin family.</text>
</comment>
<dbReference type="EMBL" id="JADBJN010000003">
    <property type="protein sequence ID" value="KAG5673132.1"/>
    <property type="molecule type" value="Genomic_DNA"/>
</dbReference>
<dbReference type="Proteomes" id="UP001107558">
    <property type="component" value="Chromosome 3"/>
</dbReference>
<keyword evidence="7" id="KW-1185">Reference proteome</keyword>
<feature type="region of interest" description="Disordered" evidence="5">
    <location>
        <begin position="1"/>
        <end position="301"/>
    </location>
</feature>
<feature type="compositionally biased region" description="Low complexity" evidence="5">
    <location>
        <begin position="678"/>
        <end position="687"/>
    </location>
</feature>
<sequence>MEISTEVSTAPNVTKSESSFAESSQETKVEKIANGSVETAASSEKTVTQSVQSSVSNSGVEEVKQESSSSSFSSSSVTVDENSSTSSNAIEASTEDVNTVIEKTDNAESQAKKNVEEVQQKESEQEAENKSEDIEESKAEVQNESEVKQEPQSQTEVTGEIQNEPKVEENLQTEPEVKEKTQSEPEVKKELPNEPVIKEEIKNEQEIKEEPQIKPEVKEQEQIIAPTSDQNESKVEQDESVDEIAPNSHNILNSSVVNSDEQKQTEIQSNECDEKQETAVDGSLPTVPEEEPKVEPVAAQAPVEPEVKVKAAAPVAFPSFESLPIASIAPSAPIEEQQQSQPDIVTQQQQQYSSKEIEQESIKKQLNEIITDIEKNVQITNDDATENSNDGGEGKKPIDLQKIFTPANDVDEIKPGTNRKLFASSSFYSPAIHPTVEDQVELARRISHSLSDISNQQSKGQSMYVNRKKRSVKWIHDDDGQEERYVEEHHSTKENGFETSSQHIEHSTSAIPPEEPKKVPLKLVMDPRHVQDFNSMRQFGYEQIAPMSPEFGLELCNALNSSNEKGAELFAKRRKKAEKWVVDGSKQQQQATTPTAGTQFLPAFSEAGIQRVQHNMKLDQIQEKYINQHPSIQMVRSPWEAALETGNVDNAFVTSNQQSNQQQQQMYQSSIIDYGSTASPSSSLYSSNKKETQYQSSKQFSGRDLAYKPSVPQGWNREIKLQSETDEIALENEMQEIYEAQKSYMELIRDFTPTPPLVEYEVKCGDVETNVYEEPIKELMVECDTRESTPEYQTVPVKALINNFEQGKSKSHTFALVFYC</sequence>
<reference evidence="6" key="1">
    <citation type="submission" date="2021-03" db="EMBL/GenBank/DDBJ databases">
        <title>Chromosome level genome of the anhydrobiotic midge Polypedilum vanderplanki.</title>
        <authorList>
            <person name="Yoshida Y."/>
            <person name="Kikawada T."/>
            <person name="Gusev O."/>
        </authorList>
    </citation>
    <scope>NUCLEOTIDE SEQUENCE</scope>
    <source>
        <strain evidence="6">NIAS01</strain>
        <tissue evidence="6">Whole body or cell culture</tissue>
    </source>
</reference>
<feature type="region of interest" description="Disordered" evidence="5">
    <location>
        <begin position="678"/>
        <end position="704"/>
    </location>
</feature>
<evidence type="ECO:0000313" key="7">
    <source>
        <dbReference type="Proteomes" id="UP001107558"/>
    </source>
</evidence>
<feature type="region of interest" description="Disordered" evidence="5">
    <location>
        <begin position="331"/>
        <end position="353"/>
    </location>
</feature>
<evidence type="ECO:0000313" key="6">
    <source>
        <dbReference type="EMBL" id="KAG5673132.1"/>
    </source>
</evidence>
<feature type="compositionally biased region" description="Basic and acidic residues" evidence="5">
    <location>
        <begin position="102"/>
        <end position="149"/>
    </location>
</feature>
<feature type="compositionally biased region" description="Polar residues" evidence="5">
    <location>
        <begin position="88"/>
        <end position="97"/>
    </location>
</feature>
<dbReference type="GO" id="GO:0032233">
    <property type="term" value="P:positive regulation of actin filament bundle assembly"/>
    <property type="evidence" value="ECO:0007669"/>
    <property type="project" value="TreeGrafter"/>
</dbReference>
<feature type="compositionally biased region" description="Polar residues" evidence="5">
    <location>
        <begin position="336"/>
        <end position="353"/>
    </location>
</feature>
<evidence type="ECO:0000256" key="2">
    <source>
        <dbReference type="ARBA" id="ARBA00022490"/>
    </source>
</evidence>
<protein>
    <submittedName>
        <fullName evidence="6">Uncharacterized protein</fullName>
    </submittedName>
</protein>
<evidence type="ECO:0000256" key="1">
    <source>
        <dbReference type="ARBA" id="ARBA00004496"/>
    </source>
</evidence>
<feature type="compositionally biased region" description="Polar residues" evidence="5">
    <location>
        <begin position="150"/>
        <end position="161"/>
    </location>
</feature>
<dbReference type="PANTHER" id="PTHR24217:SF0">
    <property type="entry name" value="PDZ DOMAIN-CONTAINING PROTEIN"/>
    <property type="match status" value="1"/>
</dbReference>
<feature type="region of interest" description="Disordered" evidence="5">
    <location>
        <begin position="493"/>
        <end position="515"/>
    </location>
</feature>
<comment type="caution">
    <text evidence="6">The sequence shown here is derived from an EMBL/GenBank/DDBJ whole genome shotgun (WGS) entry which is preliminary data.</text>
</comment>
<organism evidence="6 7">
    <name type="scientific">Polypedilum vanderplanki</name>
    <name type="common">Sleeping chironomid midge</name>
    <dbReference type="NCBI Taxonomy" id="319348"/>
    <lineage>
        <taxon>Eukaryota</taxon>
        <taxon>Metazoa</taxon>
        <taxon>Ecdysozoa</taxon>
        <taxon>Arthropoda</taxon>
        <taxon>Hexapoda</taxon>
        <taxon>Insecta</taxon>
        <taxon>Pterygota</taxon>
        <taxon>Neoptera</taxon>
        <taxon>Endopterygota</taxon>
        <taxon>Diptera</taxon>
        <taxon>Nematocera</taxon>
        <taxon>Chironomoidea</taxon>
        <taxon>Chironomidae</taxon>
        <taxon>Chironominae</taxon>
        <taxon>Polypedilum</taxon>
        <taxon>Polypedilum</taxon>
    </lineage>
</organism>
<keyword evidence="2" id="KW-0963">Cytoplasm</keyword>
<feature type="compositionally biased region" description="Basic and acidic residues" evidence="5">
    <location>
        <begin position="163"/>
        <end position="221"/>
    </location>
</feature>
<accession>A0A9J6BTC8</accession>
<evidence type="ECO:0000256" key="3">
    <source>
        <dbReference type="ARBA" id="ARBA00022553"/>
    </source>
</evidence>
<dbReference type="GO" id="GO:0005634">
    <property type="term" value="C:nucleus"/>
    <property type="evidence" value="ECO:0007669"/>
    <property type="project" value="TreeGrafter"/>
</dbReference>
<comment type="subcellular location">
    <subcellularLocation>
        <location evidence="1">Cytoplasm</location>
    </subcellularLocation>
</comment>
<dbReference type="OrthoDB" id="300641at2759"/>
<dbReference type="InterPro" id="IPR051976">
    <property type="entry name" value="Synaptopodin_domain"/>
</dbReference>
<dbReference type="PANTHER" id="PTHR24217">
    <property type="entry name" value="PUTATIVE-RELATED"/>
    <property type="match status" value="1"/>
</dbReference>
<name>A0A9J6BTC8_POLVA</name>
<feature type="compositionally biased region" description="Polar residues" evidence="5">
    <location>
        <begin position="1"/>
        <end position="24"/>
    </location>
</feature>
<dbReference type="GO" id="GO:0030018">
    <property type="term" value="C:Z disc"/>
    <property type="evidence" value="ECO:0007669"/>
    <property type="project" value="TreeGrafter"/>
</dbReference>
<proteinExistence type="inferred from homology"/>
<feature type="compositionally biased region" description="Low complexity" evidence="5">
    <location>
        <begin position="42"/>
        <end position="87"/>
    </location>
</feature>
<evidence type="ECO:0000256" key="5">
    <source>
        <dbReference type="SAM" id="MobiDB-lite"/>
    </source>
</evidence>
<feature type="compositionally biased region" description="Polar residues" evidence="5">
    <location>
        <begin position="497"/>
        <end position="510"/>
    </location>
</feature>
<dbReference type="AlphaFoldDB" id="A0A9J6BTC8"/>
<feature type="compositionally biased region" description="Polar residues" evidence="5">
    <location>
        <begin position="247"/>
        <end position="270"/>
    </location>
</feature>
<dbReference type="GO" id="GO:0015629">
    <property type="term" value="C:actin cytoskeleton"/>
    <property type="evidence" value="ECO:0007669"/>
    <property type="project" value="TreeGrafter"/>
</dbReference>
<gene>
    <name evidence="6" type="ORF">PVAND_003205</name>
</gene>
<evidence type="ECO:0000256" key="4">
    <source>
        <dbReference type="ARBA" id="ARBA00038161"/>
    </source>
</evidence>
<keyword evidence="3" id="KW-0597">Phosphoprotein</keyword>
<dbReference type="GO" id="GO:0003779">
    <property type="term" value="F:actin binding"/>
    <property type="evidence" value="ECO:0007669"/>
    <property type="project" value="TreeGrafter"/>
</dbReference>